<evidence type="ECO:0000313" key="2">
    <source>
        <dbReference type="EMBL" id="EMC99263.1"/>
    </source>
</evidence>
<reference evidence="2 3" key="1">
    <citation type="journal article" date="2012" name="PLoS Pathog.">
        <title>Diverse lifestyles and strategies of plant pathogenesis encoded in the genomes of eighteen Dothideomycetes fungi.</title>
        <authorList>
            <person name="Ohm R.A."/>
            <person name="Feau N."/>
            <person name="Henrissat B."/>
            <person name="Schoch C.L."/>
            <person name="Horwitz B.A."/>
            <person name="Barry K.W."/>
            <person name="Condon B.J."/>
            <person name="Copeland A.C."/>
            <person name="Dhillon B."/>
            <person name="Glaser F."/>
            <person name="Hesse C.N."/>
            <person name="Kosti I."/>
            <person name="LaButti K."/>
            <person name="Lindquist E.A."/>
            <person name="Lucas S."/>
            <person name="Salamov A.A."/>
            <person name="Bradshaw R.E."/>
            <person name="Ciuffetti L."/>
            <person name="Hamelin R.C."/>
            <person name="Kema G.H.J."/>
            <person name="Lawrence C."/>
            <person name="Scott J.A."/>
            <person name="Spatafora J.W."/>
            <person name="Turgeon B.G."/>
            <person name="de Wit P.J.G.M."/>
            <person name="Zhong S."/>
            <person name="Goodwin S.B."/>
            <person name="Grigoriev I.V."/>
        </authorList>
    </citation>
    <scope>NUCLEOTIDE SEQUENCE [LARGE SCALE GENOMIC DNA]</scope>
    <source>
        <strain evidence="2 3">UAMH 10762</strain>
    </source>
</reference>
<dbReference type="eggNOG" id="KOG2458">
    <property type="taxonomic scope" value="Eukaryota"/>
</dbReference>
<dbReference type="AlphaFoldDB" id="M2N5F5"/>
<sequence length="394" mass="45084">MQATQSRNYGLSEQDCQAYFPDLYKEIDRAVEYRNAVGKITLDELDVSWRADGVLRGMIHDNQLYIIDAHGVCDHNHRPRTMATLHAINRAVTASVEPLPDIEFTFVDHDTALLDDDDNHTTWAYSRLANQESLWLMPDFGFWAWPEYGMRSYSELQANLDETEEHLLDKAPQIVWRGGTKAGFGGHAREGLLKHSTGQSWSAVEMIDWANRTDVSHKLITMAEHCGYMFAAHTEGDTYSGRLKYLLNCHSVLLSHELHWIEHFHHLLDPGPGPGQNYVRVEPDFADLPEKMESLLLPSSREMIEAITDNARGTFRNRYLTPAAEACYWRALARGWARVQGFEPQVWEDGEQVQVDYRGGMLFKKKRRGVPFEAYVITEAVEWEVPAVGRSSCR</sequence>
<dbReference type="OMA" id="VAHTEGH"/>
<dbReference type="InterPro" id="IPR051091">
    <property type="entry name" value="O-Glucosyltr/Glycosyltrsf_90"/>
</dbReference>
<dbReference type="GeneID" id="19116200"/>
<accession>M2N5F5</accession>
<protein>
    <recommendedName>
        <fullName evidence="1">Glycosyl transferase CAP10 domain-containing protein</fullName>
    </recommendedName>
</protein>
<gene>
    <name evidence="2" type="ORF">BAUCODRAFT_65196</name>
</gene>
<dbReference type="Pfam" id="PF05686">
    <property type="entry name" value="Glyco_transf_90"/>
    <property type="match status" value="1"/>
</dbReference>
<dbReference type="InterPro" id="IPR006598">
    <property type="entry name" value="CAP10"/>
</dbReference>
<proteinExistence type="predicted"/>
<dbReference type="EMBL" id="KB445552">
    <property type="protein sequence ID" value="EMC99263.1"/>
    <property type="molecule type" value="Genomic_DNA"/>
</dbReference>
<dbReference type="Proteomes" id="UP000011761">
    <property type="component" value="Unassembled WGS sequence"/>
</dbReference>
<dbReference type="KEGG" id="bcom:BAUCODRAFT_65196"/>
<dbReference type="PANTHER" id="PTHR12203:SF107">
    <property type="entry name" value="GLYCOSYL TRANSFERASE CAP10 DOMAIN-CONTAINING PROTEIN"/>
    <property type="match status" value="1"/>
</dbReference>
<dbReference type="OrthoDB" id="202415at2759"/>
<evidence type="ECO:0000313" key="3">
    <source>
        <dbReference type="Proteomes" id="UP000011761"/>
    </source>
</evidence>
<dbReference type="RefSeq" id="XP_007673737.1">
    <property type="nucleotide sequence ID" value="XM_007675547.1"/>
</dbReference>
<name>M2N5F5_BAUPA</name>
<dbReference type="HOGENOM" id="CLU_028539_2_1_1"/>
<feature type="domain" description="Glycosyl transferase CAP10" evidence="1">
    <location>
        <begin position="98"/>
        <end position="343"/>
    </location>
</feature>
<evidence type="ECO:0000259" key="1">
    <source>
        <dbReference type="SMART" id="SM00672"/>
    </source>
</evidence>
<dbReference type="PANTHER" id="PTHR12203">
    <property type="entry name" value="KDEL LYS-ASP-GLU-LEU CONTAINING - RELATED"/>
    <property type="match status" value="1"/>
</dbReference>
<organism evidence="2 3">
    <name type="scientific">Baudoinia panamericana (strain UAMH 10762)</name>
    <name type="common">Angels' share fungus</name>
    <name type="synonym">Baudoinia compniacensis (strain UAMH 10762)</name>
    <dbReference type="NCBI Taxonomy" id="717646"/>
    <lineage>
        <taxon>Eukaryota</taxon>
        <taxon>Fungi</taxon>
        <taxon>Dikarya</taxon>
        <taxon>Ascomycota</taxon>
        <taxon>Pezizomycotina</taxon>
        <taxon>Dothideomycetes</taxon>
        <taxon>Dothideomycetidae</taxon>
        <taxon>Mycosphaerellales</taxon>
        <taxon>Teratosphaeriaceae</taxon>
        <taxon>Baudoinia</taxon>
    </lineage>
</organism>
<keyword evidence="3" id="KW-1185">Reference proteome</keyword>
<dbReference type="SMART" id="SM00672">
    <property type="entry name" value="CAP10"/>
    <property type="match status" value="1"/>
</dbReference>